<dbReference type="PANTHER" id="PTHR33446">
    <property type="entry name" value="PROTEIN TONB-RELATED"/>
    <property type="match status" value="1"/>
</dbReference>
<reference evidence="12 13" key="1">
    <citation type="submission" date="2016-11" db="EMBL/GenBank/DDBJ databases">
        <authorList>
            <person name="Jaros S."/>
            <person name="Januszkiewicz K."/>
            <person name="Wedrychowicz H."/>
        </authorList>
    </citation>
    <scope>NUCLEOTIDE SEQUENCE [LARGE SCALE GENOMIC DNA]</scope>
    <source>
        <strain evidence="12 13">DSM 21074</strain>
    </source>
</reference>
<dbReference type="Pfam" id="PF03544">
    <property type="entry name" value="TonB_C"/>
    <property type="match status" value="2"/>
</dbReference>
<accession>A0A1M6LIB6</accession>
<dbReference type="PROSITE" id="PS52015">
    <property type="entry name" value="TONB_CTD"/>
    <property type="match status" value="1"/>
</dbReference>
<keyword evidence="8" id="KW-1133">Transmembrane helix</keyword>
<evidence type="ECO:0000256" key="5">
    <source>
        <dbReference type="ARBA" id="ARBA00022519"/>
    </source>
</evidence>
<dbReference type="SUPFAM" id="SSF74653">
    <property type="entry name" value="TolA/TonB C-terminal domain"/>
    <property type="match status" value="2"/>
</dbReference>
<comment type="subcellular location">
    <subcellularLocation>
        <location evidence="1">Cell inner membrane</location>
        <topology evidence="1">Single-pass membrane protein</topology>
        <orientation evidence="1">Periplasmic side</orientation>
    </subcellularLocation>
</comment>
<evidence type="ECO:0000256" key="7">
    <source>
        <dbReference type="ARBA" id="ARBA00022927"/>
    </source>
</evidence>
<feature type="chain" id="PRO_5012816372" evidence="10">
    <location>
        <begin position="24"/>
        <end position="263"/>
    </location>
</feature>
<dbReference type="GO" id="GO:0015031">
    <property type="term" value="P:protein transport"/>
    <property type="evidence" value="ECO:0007669"/>
    <property type="project" value="UniProtKB-KW"/>
</dbReference>
<name>A0A1M6LIB6_9BACT</name>
<dbReference type="Proteomes" id="UP000184418">
    <property type="component" value="Unassembled WGS sequence"/>
</dbReference>
<evidence type="ECO:0000256" key="1">
    <source>
        <dbReference type="ARBA" id="ARBA00004383"/>
    </source>
</evidence>
<dbReference type="InterPro" id="IPR051045">
    <property type="entry name" value="TonB-dependent_transducer"/>
</dbReference>
<evidence type="ECO:0000313" key="12">
    <source>
        <dbReference type="EMBL" id="SHJ70927.1"/>
    </source>
</evidence>
<comment type="similarity">
    <text evidence="2">Belongs to the TonB family.</text>
</comment>
<dbReference type="GO" id="GO:0055085">
    <property type="term" value="P:transmembrane transport"/>
    <property type="evidence" value="ECO:0007669"/>
    <property type="project" value="InterPro"/>
</dbReference>
<sequence length="263" mass="28222">MRSIQIYSGLLLAFFCSAQQSRAQAPSEPQKTYTLVDHMPRFRAADSTSTSMLNYIGHNVRYPVEALKSRASGTVFVTFVVNKQGLVEQAQVAQGAHYALKDAALRVVQAMPVWEQPGRQQGQPVNVRLTVPVRFAMQTGSLAALQKAQQPQQLTATNATADATPAAGVQPPRFEHDPLGAVHYLQLATQSVKARKASVAMVSFTVKADGQVGDVLVAPGISPEVDAAVVQAVQQMPAWKPGTQQGQPVAVPFTNIPIRISGK</sequence>
<evidence type="ECO:0000256" key="9">
    <source>
        <dbReference type="ARBA" id="ARBA00023136"/>
    </source>
</evidence>
<evidence type="ECO:0000259" key="11">
    <source>
        <dbReference type="PROSITE" id="PS52015"/>
    </source>
</evidence>
<feature type="domain" description="TonB C-terminal" evidence="11">
    <location>
        <begin position="47"/>
        <end position="144"/>
    </location>
</feature>
<keyword evidence="6" id="KW-0812">Transmembrane</keyword>
<dbReference type="GO" id="GO:0098797">
    <property type="term" value="C:plasma membrane protein complex"/>
    <property type="evidence" value="ECO:0007669"/>
    <property type="project" value="TreeGrafter"/>
</dbReference>
<proteinExistence type="inferred from homology"/>
<keyword evidence="3" id="KW-0813">Transport</keyword>
<evidence type="ECO:0000256" key="8">
    <source>
        <dbReference type="ARBA" id="ARBA00022989"/>
    </source>
</evidence>
<keyword evidence="7" id="KW-0653">Protein transport</keyword>
<evidence type="ECO:0000313" key="13">
    <source>
        <dbReference type="Proteomes" id="UP000184418"/>
    </source>
</evidence>
<dbReference type="AlphaFoldDB" id="A0A1M6LIB6"/>
<keyword evidence="5" id="KW-0997">Cell inner membrane</keyword>
<dbReference type="Gene3D" id="3.30.1150.10">
    <property type="match status" value="2"/>
</dbReference>
<keyword evidence="9" id="KW-0472">Membrane</keyword>
<gene>
    <name evidence="12" type="ORF">SAMN02745146_3772</name>
</gene>
<evidence type="ECO:0000256" key="4">
    <source>
        <dbReference type="ARBA" id="ARBA00022475"/>
    </source>
</evidence>
<dbReference type="GO" id="GO:0031992">
    <property type="term" value="F:energy transducer activity"/>
    <property type="evidence" value="ECO:0007669"/>
    <property type="project" value="TreeGrafter"/>
</dbReference>
<evidence type="ECO:0000256" key="3">
    <source>
        <dbReference type="ARBA" id="ARBA00022448"/>
    </source>
</evidence>
<evidence type="ECO:0000256" key="6">
    <source>
        <dbReference type="ARBA" id="ARBA00022692"/>
    </source>
</evidence>
<dbReference type="NCBIfam" id="TIGR01352">
    <property type="entry name" value="tonB_Cterm"/>
    <property type="match status" value="1"/>
</dbReference>
<dbReference type="InterPro" id="IPR006260">
    <property type="entry name" value="TonB/TolA_C"/>
</dbReference>
<dbReference type="EMBL" id="FQYN01000009">
    <property type="protein sequence ID" value="SHJ70927.1"/>
    <property type="molecule type" value="Genomic_DNA"/>
</dbReference>
<feature type="signal peptide" evidence="10">
    <location>
        <begin position="1"/>
        <end position="23"/>
    </location>
</feature>
<keyword evidence="13" id="KW-1185">Reference proteome</keyword>
<protein>
    <submittedName>
        <fullName evidence="12">TonB family C-terminal domain-containing protein</fullName>
    </submittedName>
</protein>
<evidence type="ECO:0000256" key="10">
    <source>
        <dbReference type="SAM" id="SignalP"/>
    </source>
</evidence>
<organism evidence="12 13">
    <name type="scientific">Hymenobacter daecheongensis DSM 21074</name>
    <dbReference type="NCBI Taxonomy" id="1121955"/>
    <lineage>
        <taxon>Bacteria</taxon>
        <taxon>Pseudomonadati</taxon>
        <taxon>Bacteroidota</taxon>
        <taxon>Cytophagia</taxon>
        <taxon>Cytophagales</taxon>
        <taxon>Hymenobacteraceae</taxon>
        <taxon>Hymenobacter</taxon>
    </lineage>
</organism>
<evidence type="ECO:0000256" key="2">
    <source>
        <dbReference type="ARBA" id="ARBA00006555"/>
    </source>
</evidence>
<keyword evidence="4" id="KW-1003">Cell membrane</keyword>
<keyword evidence="10" id="KW-0732">Signal</keyword>
<dbReference type="InterPro" id="IPR037682">
    <property type="entry name" value="TonB_C"/>
</dbReference>
<dbReference type="PANTHER" id="PTHR33446:SF2">
    <property type="entry name" value="PROTEIN TONB"/>
    <property type="match status" value="1"/>
</dbReference>
<dbReference type="STRING" id="1121955.SAMN02745146_3772"/>